<evidence type="ECO:0000256" key="1">
    <source>
        <dbReference type="SAM" id="MobiDB-lite"/>
    </source>
</evidence>
<evidence type="ECO:0000313" key="2">
    <source>
        <dbReference type="EMBL" id="SVB47834.1"/>
    </source>
</evidence>
<dbReference type="EMBL" id="UINC01043592">
    <property type="protein sequence ID" value="SVB47834.1"/>
    <property type="molecule type" value="Genomic_DNA"/>
</dbReference>
<reference evidence="2" key="1">
    <citation type="submission" date="2018-05" db="EMBL/GenBank/DDBJ databases">
        <authorList>
            <person name="Lanie J.A."/>
            <person name="Ng W.-L."/>
            <person name="Kazmierczak K.M."/>
            <person name="Andrzejewski T.M."/>
            <person name="Davidsen T.M."/>
            <person name="Wayne K.J."/>
            <person name="Tettelin H."/>
            <person name="Glass J.I."/>
            <person name="Rusch D."/>
            <person name="Podicherti R."/>
            <person name="Tsui H.-C.T."/>
            <person name="Winkler M.E."/>
        </authorList>
    </citation>
    <scope>NUCLEOTIDE SEQUENCE</scope>
</reference>
<feature type="region of interest" description="Disordered" evidence="1">
    <location>
        <begin position="1"/>
        <end position="48"/>
    </location>
</feature>
<organism evidence="2">
    <name type="scientific">marine metagenome</name>
    <dbReference type="NCBI Taxonomy" id="408172"/>
    <lineage>
        <taxon>unclassified sequences</taxon>
        <taxon>metagenomes</taxon>
        <taxon>ecological metagenomes</taxon>
    </lineage>
</organism>
<accession>A0A382ECP5</accession>
<gene>
    <name evidence="2" type="ORF">METZ01_LOCUS200688</name>
</gene>
<proteinExistence type="predicted"/>
<dbReference type="AlphaFoldDB" id="A0A382ECP5"/>
<sequence>MLADRPDRTPGGVTQERNPSGGAGAVGNVAQPAWGIPRRGRTGRTGER</sequence>
<name>A0A382ECP5_9ZZZZ</name>
<protein>
    <submittedName>
        <fullName evidence="2">Uncharacterized protein</fullName>
    </submittedName>
</protein>